<accession>A0A379DV25</accession>
<feature type="region of interest" description="Disordered" evidence="1">
    <location>
        <begin position="1284"/>
        <end position="1305"/>
    </location>
</feature>
<reference evidence="2 3" key="1">
    <citation type="submission" date="2018-06" db="EMBL/GenBank/DDBJ databases">
        <authorList>
            <consortium name="Pathogen Informatics"/>
            <person name="Doyle S."/>
        </authorList>
    </citation>
    <scope>NUCLEOTIDE SEQUENCE [LARGE SCALE GENOMIC DNA]</scope>
    <source>
        <strain evidence="2 3">NCTC11157</strain>
    </source>
</reference>
<evidence type="ECO:0000256" key="1">
    <source>
        <dbReference type="SAM" id="MobiDB-lite"/>
    </source>
</evidence>
<evidence type="ECO:0000313" key="3">
    <source>
        <dbReference type="Proteomes" id="UP000254072"/>
    </source>
</evidence>
<dbReference type="OrthoDB" id="610610at2"/>
<proteinExistence type="predicted"/>
<feature type="compositionally biased region" description="Basic and acidic residues" evidence="1">
    <location>
        <begin position="1285"/>
        <end position="1295"/>
    </location>
</feature>
<sequence>MHITVCLFIFTIFAIMKIQTVFIALLKKNIACYRISILLCTLLLSTNVSFSQTKSNSIQQIGDLNNMFARIAETNAYVEDLNYNEEEVINLPIAMKRTIGGMEITIAISRFALRTSSTEIGVYAKAVIPQGADGKRTVLFFGAEGIKGTHTGGLTGELKLSLLHDVEIPFNGGNTKIVLKGKGLNKERGFSQSNTYMTIGCDGFHNLAMDAEVHFPTSLIVKAGGQNIERNETKNGLSADDFDKESNSLNQVIGHFSTVIESWDDLLVSLNLPSFEIKGLKDYIFSLDNVILDFSSRRNSNITRFPQEYQQGYLPDEQALWRGVYAENVSITLPKAFSRASFSAKGLLIDDYGITGLFAADSILSLDRGSADGWRFSVDHFGLNLIANELVSAEFSGKLGLPFKGKNTTLGYEGYLQPNNAYTLRVKNQESLDFSIFNAKAYLEKNSNITLRLVEDHFVPEAVLHGYMTLGKEGNSDSTSQTKFDKISFRSLKLTTVAPYISAEYFGYEGEAKLGNFPLSINKIALNNSDTKHVRLTIGAGLNLGQNLFSGATELSLLAKYEQNTWMFDKLEVGTVAVNSVIAGVIQMKGELNWHRGDAIYGYGFAGDVTLGFSFNGKIDKNTKERAKYDASITARAAFGCKEDFHYWYADGMATFQPGVPIVGAMTLNGIGGALTSGVRAEGRNPNGGRFTNANYIPDASMGFGFKASTVIEIGKAAYGEAAFEMVFSKAGGLESAGFYGYGEFPNRGGGSASTSEKLEKQQRTFPAKLSEQFKQNDWTQLAEAIKSMPDAIKDMGLSGTLCFQMDFQNNVLYARSDVYLNTPSEFIRGVGERGKAGWSVLHIDPKEWYLHLGTPTNRLGVQLAVGNILAVKTGSYFMAGNRIPDMPAPPQAVADLLGQDIGRLSLGRNLDALSTGKGFAFGSELAVKTGDLQFLMMYANFNAGIGFDIMLKDYAQAQCKGRSGTIGMDGWYAQGQTYAYLQGELGVKVKLWFIRIRVPVIKGGAAALLQAGLPDPTYFKGYLGVSLNVLGLIKGRARFKLTIGEKCDVIIPGSSPIDEPMINDLAPADGEQDVSVFSVPQATFNIAMDKSFEATGEEEQTVYYRISLKEFVVKDKENHSIAGKLIWGKDKTDVRFQSKEILPPNTELTAEVRIVFEELKNGEWKPVMTSGKPAYEEKVCHFTTGGAPSDIPVQNIVYSYPVLGQKYLLTKEYGKGYVQLQFGQKYLFEKGFDYKLAFVTKQNESIVTDFSYNEAENRLEFTLPVLKRQTEYTLDLSYSATQKDNADTSDKSSEGLETNGDEDFSGHIGGNKASAMISSNLEQSILAYHFATSLYETFRDKMRGVKVRDDVAIDAGVGLTLGAEVQSKESFDEAEVIGVEKTQYIPLLSFHSDLNEEYFTNTVIPLVYEGYPYGNIHLVRREELPTGIPPYKAFSPSQNYLSLLQSGSINLSLFRFPFTFDASLVSFNDYRDLQNSIINNRESVTPQIYTRFVIGSLPILKKGRYKSIISYTLPDGTVTSDYEFIYTNQLNLNK</sequence>
<protein>
    <submittedName>
        <fullName evidence="2">Uncharacterized protein</fullName>
    </submittedName>
</protein>
<dbReference type="Proteomes" id="UP000254072">
    <property type="component" value="Unassembled WGS sequence"/>
</dbReference>
<name>A0A379DV25_9BACT</name>
<evidence type="ECO:0000313" key="2">
    <source>
        <dbReference type="EMBL" id="SUB84318.1"/>
    </source>
</evidence>
<gene>
    <name evidence="2" type="ORF">NCTC11157_00021</name>
</gene>
<dbReference type="EMBL" id="UGTL01000001">
    <property type="protein sequence ID" value="SUB84318.1"/>
    <property type="molecule type" value="Genomic_DNA"/>
</dbReference>
<organism evidence="2 3">
    <name type="scientific">Prevotella disiens</name>
    <dbReference type="NCBI Taxonomy" id="28130"/>
    <lineage>
        <taxon>Bacteria</taxon>
        <taxon>Pseudomonadati</taxon>
        <taxon>Bacteroidota</taxon>
        <taxon>Bacteroidia</taxon>
        <taxon>Bacteroidales</taxon>
        <taxon>Prevotellaceae</taxon>
        <taxon>Prevotella</taxon>
    </lineage>
</organism>